<accession>A0A0D1YNX8</accession>
<dbReference type="InParanoid" id="A0A0D1YNX8"/>
<feature type="region of interest" description="Disordered" evidence="1">
    <location>
        <begin position="1"/>
        <end position="27"/>
    </location>
</feature>
<name>A0A0D1YNX8_9PEZI</name>
<sequence>MKPGMEQEMSTTKLKCPRKTEDIEPGIPSASPDYRFATMVKWGWVREEIARKNIAKQVDLRETTLRTFTEWVNDYLPNAGGLHMMDALLHAPDRALVPFTTERDQEIVGTDWDLPPATIDPITGDVIGGLEADDRAQADVGDDSCINILLRIIVPVAVYVFPNYNKIEFACKVVRQPRMVHSLTAGEANSAYSCRFSLGDLMGGLTIDSTQELPKME</sequence>
<dbReference type="Proteomes" id="UP000053259">
    <property type="component" value="Unassembled WGS sequence"/>
</dbReference>
<evidence type="ECO:0000313" key="2">
    <source>
        <dbReference type="EMBL" id="KIW02397.1"/>
    </source>
</evidence>
<dbReference type="RefSeq" id="XP_016212266.1">
    <property type="nucleotide sequence ID" value="XM_016359818.1"/>
</dbReference>
<evidence type="ECO:0000313" key="3">
    <source>
        <dbReference type="Proteomes" id="UP000053259"/>
    </source>
</evidence>
<reference evidence="2 3" key="1">
    <citation type="submission" date="2015-01" db="EMBL/GenBank/DDBJ databases">
        <title>The Genome Sequence of Ochroconis gallopava CBS43764.</title>
        <authorList>
            <consortium name="The Broad Institute Genomics Platform"/>
            <person name="Cuomo C."/>
            <person name="de Hoog S."/>
            <person name="Gorbushina A."/>
            <person name="Stielow B."/>
            <person name="Teixiera M."/>
            <person name="Abouelleil A."/>
            <person name="Chapman S.B."/>
            <person name="Priest M."/>
            <person name="Young S.K."/>
            <person name="Wortman J."/>
            <person name="Nusbaum C."/>
            <person name="Birren B."/>
        </authorList>
    </citation>
    <scope>NUCLEOTIDE SEQUENCE [LARGE SCALE GENOMIC DNA]</scope>
    <source>
        <strain evidence="2 3">CBS 43764</strain>
    </source>
</reference>
<gene>
    <name evidence="2" type="ORF">PV09_06217</name>
</gene>
<dbReference type="EMBL" id="KN847549">
    <property type="protein sequence ID" value="KIW02397.1"/>
    <property type="molecule type" value="Genomic_DNA"/>
</dbReference>
<proteinExistence type="predicted"/>
<dbReference type="HOGENOM" id="CLU_1273124_0_0_1"/>
<dbReference type="GeneID" id="27314190"/>
<keyword evidence="3" id="KW-1185">Reference proteome</keyword>
<evidence type="ECO:0000256" key="1">
    <source>
        <dbReference type="SAM" id="MobiDB-lite"/>
    </source>
</evidence>
<dbReference type="AlphaFoldDB" id="A0A0D1YNX8"/>
<dbReference type="VEuPathDB" id="FungiDB:PV09_06217"/>
<organism evidence="2 3">
    <name type="scientific">Verruconis gallopava</name>
    <dbReference type="NCBI Taxonomy" id="253628"/>
    <lineage>
        <taxon>Eukaryota</taxon>
        <taxon>Fungi</taxon>
        <taxon>Dikarya</taxon>
        <taxon>Ascomycota</taxon>
        <taxon>Pezizomycotina</taxon>
        <taxon>Dothideomycetes</taxon>
        <taxon>Pleosporomycetidae</taxon>
        <taxon>Venturiales</taxon>
        <taxon>Sympoventuriaceae</taxon>
        <taxon>Verruconis</taxon>
    </lineage>
</organism>
<protein>
    <submittedName>
        <fullName evidence="2">Uncharacterized protein</fullName>
    </submittedName>
</protein>